<dbReference type="AlphaFoldDB" id="A0ABC8KET6"/>
<protein>
    <recommendedName>
        <fullName evidence="5">Transmembrane protein</fullName>
    </recommendedName>
</protein>
<evidence type="ECO:0000256" key="2">
    <source>
        <dbReference type="SAM" id="SignalP"/>
    </source>
</evidence>
<sequence>MAKMSRSSKLLVVMLFSFMALCIISHAQTFFPGRKLTEYPRPIPYGATPPYTPVPPECFNQPDQPGCRP</sequence>
<gene>
    <name evidence="3" type="ORF">ERUC_LOCUS20424</name>
</gene>
<evidence type="ECO:0000313" key="4">
    <source>
        <dbReference type="Proteomes" id="UP001642260"/>
    </source>
</evidence>
<feature type="chain" id="PRO_5044806748" description="Transmembrane protein" evidence="2">
    <location>
        <begin position="28"/>
        <end position="69"/>
    </location>
</feature>
<evidence type="ECO:0000313" key="3">
    <source>
        <dbReference type="EMBL" id="CAH8354669.1"/>
    </source>
</evidence>
<organism evidence="3 4">
    <name type="scientific">Eruca vesicaria subsp. sativa</name>
    <name type="common">Garden rocket</name>
    <name type="synonym">Eruca sativa</name>
    <dbReference type="NCBI Taxonomy" id="29727"/>
    <lineage>
        <taxon>Eukaryota</taxon>
        <taxon>Viridiplantae</taxon>
        <taxon>Streptophyta</taxon>
        <taxon>Embryophyta</taxon>
        <taxon>Tracheophyta</taxon>
        <taxon>Spermatophyta</taxon>
        <taxon>Magnoliopsida</taxon>
        <taxon>eudicotyledons</taxon>
        <taxon>Gunneridae</taxon>
        <taxon>Pentapetalae</taxon>
        <taxon>rosids</taxon>
        <taxon>malvids</taxon>
        <taxon>Brassicales</taxon>
        <taxon>Brassicaceae</taxon>
        <taxon>Brassiceae</taxon>
        <taxon>Eruca</taxon>
    </lineage>
</organism>
<keyword evidence="2" id="KW-0732">Signal</keyword>
<dbReference type="Proteomes" id="UP001642260">
    <property type="component" value="Unassembled WGS sequence"/>
</dbReference>
<evidence type="ECO:0000256" key="1">
    <source>
        <dbReference type="SAM" id="MobiDB-lite"/>
    </source>
</evidence>
<accession>A0ABC8KET6</accession>
<comment type="caution">
    <text evidence="3">The sequence shown here is derived from an EMBL/GenBank/DDBJ whole genome shotgun (WGS) entry which is preliminary data.</text>
</comment>
<feature type="signal peptide" evidence="2">
    <location>
        <begin position="1"/>
        <end position="27"/>
    </location>
</feature>
<dbReference type="EMBL" id="CAKOAT010197376">
    <property type="protein sequence ID" value="CAH8354669.1"/>
    <property type="molecule type" value="Genomic_DNA"/>
</dbReference>
<evidence type="ECO:0008006" key="5">
    <source>
        <dbReference type="Google" id="ProtNLM"/>
    </source>
</evidence>
<proteinExistence type="predicted"/>
<feature type="region of interest" description="Disordered" evidence="1">
    <location>
        <begin position="47"/>
        <end position="69"/>
    </location>
</feature>
<reference evidence="3 4" key="1">
    <citation type="submission" date="2022-03" db="EMBL/GenBank/DDBJ databases">
        <authorList>
            <person name="Macdonald S."/>
            <person name="Ahmed S."/>
            <person name="Newling K."/>
        </authorList>
    </citation>
    <scope>NUCLEOTIDE SEQUENCE [LARGE SCALE GENOMIC DNA]</scope>
</reference>
<name>A0ABC8KET6_ERUVS</name>
<keyword evidence="4" id="KW-1185">Reference proteome</keyword>